<dbReference type="EMBL" id="BK059094">
    <property type="protein sequence ID" value="DAE29485.1"/>
    <property type="molecule type" value="Genomic_DNA"/>
</dbReference>
<accession>A0A8S5REJ2</accession>
<reference evidence="1" key="1">
    <citation type="journal article" date="2021" name="Proc. Natl. Acad. Sci. U.S.A.">
        <title>A Catalog of Tens of Thousands of Viruses from Human Metagenomes Reveals Hidden Associations with Chronic Diseases.</title>
        <authorList>
            <person name="Tisza M.J."/>
            <person name="Buck C.B."/>
        </authorList>
    </citation>
    <scope>NUCLEOTIDE SEQUENCE</scope>
    <source>
        <strain evidence="1">Ctd0M1</strain>
    </source>
</reference>
<name>A0A8S5REJ2_9VIRU</name>
<evidence type="ECO:0000313" key="1">
    <source>
        <dbReference type="EMBL" id="DAE29485.1"/>
    </source>
</evidence>
<sequence length="108" mass="12676">MTNTLKLVLTDHWFEEIKSGRKKYEYRKATLFWYKRIMKACNSIGCSGAIYFQATKDNTPFAEFQKAYRKNAEKMTFIIKSISTIQGKHTDLQYDGDVYAIELGERIK</sequence>
<protein>
    <submittedName>
        <fullName evidence="1">Activating signal cointegrator</fullName>
    </submittedName>
</protein>
<proteinExistence type="predicted"/>
<organism evidence="1">
    <name type="scientific">virus sp. ctd0M1</name>
    <dbReference type="NCBI Taxonomy" id="2827993"/>
    <lineage>
        <taxon>Viruses</taxon>
    </lineage>
</organism>